<comment type="subcellular location">
    <subcellularLocation>
        <location evidence="2">Mitochondrion outer membrane</location>
        <topology evidence="2">Single-pass membrane protein</topology>
    </subcellularLocation>
    <subcellularLocation>
        <location evidence="1">Peroxisome membrane</location>
        <topology evidence="1">Single-pass membrane protein</topology>
    </subcellularLocation>
</comment>
<dbReference type="GO" id="GO:0016559">
    <property type="term" value="P:peroxisome fission"/>
    <property type="evidence" value="ECO:0007669"/>
    <property type="project" value="TreeGrafter"/>
</dbReference>
<evidence type="ECO:0000256" key="11">
    <source>
        <dbReference type="PIRNR" id="PIRNR008835"/>
    </source>
</evidence>
<dbReference type="InterPro" id="IPR033745">
    <property type="entry name" value="Fis1_cytosol"/>
</dbReference>
<dbReference type="Proteomes" id="UP000694867">
    <property type="component" value="Unplaced"/>
</dbReference>
<dbReference type="Pfam" id="PF14852">
    <property type="entry name" value="Fis1_TPR_N"/>
    <property type="match status" value="1"/>
</dbReference>
<sequence>METLLEDFISDEDLKTCEKLYNDELRRGIRNPKTKFDYAWCLIRSRYPADTRKGVLFMEDLFKNGDESARRDYVYYLAFGKCKLKEYSSANRYIKAFLEIEPSNRQAKELQEVIQKRITREGLAGAAIAGGIVAVVVGTAFALLKK</sequence>
<protein>
    <recommendedName>
        <fullName evidence="11">Mitochondrial fission 1 protein</fullName>
    </recommendedName>
</protein>
<evidence type="ECO:0000256" key="10">
    <source>
        <dbReference type="ARBA" id="ARBA00023140"/>
    </source>
</evidence>
<dbReference type="SUPFAM" id="SSF48452">
    <property type="entry name" value="TPR-like"/>
    <property type="match status" value="1"/>
</dbReference>
<dbReference type="Pfam" id="PF14853">
    <property type="entry name" value="Fis1_TPR_C"/>
    <property type="match status" value="1"/>
</dbReference>
<dbReference type="GO" id="GO:0005778">
    <property type="term" value="C:peroxisomal membrane"/>
    <property type="evidence" value="ECO:0007669"/>
    <property type="project" value="UniProtKB-SubCell"/>
</dbReference>
<evidence type="ECO:0000256" key="6">
    <source>
        <dbReference type="ARBA" id="ARBA00022787"/>
    </source>
</evidence>
<dbReference type="CTD" id="51024"/>
<evidence type="ECO:0000313" key="14">
    <source>
        <dbReference type="RefSeq" id="XP_003737997.1"/>
    </source>
</evidence>
<proteinExistence type="inferred from homology"/>
<dbReference type="PIRSF" id="PIRSF008835">
    <property type="entry name" value="TPR_repeat_11_Fis1"/>
    <property type="match status" value="1"/>
</dbReference>
<comment type="similarity">
    <text evidence="3 11">Belongs to the FIS1 family.</text>
</comment>
<evidence type="ECO:0000256" key="5">
    <source>
        <dbReference type="ARBA" id="ARBA00022703"/>
    </source>
</evidence>
<keyword evidence="13" id="KW-1185">Reference proteome</keyword>
<dbReference type="GO" id="GO:0005741">
    <property type="term" value="C:mitochondrial outer membrane"/>
    <property type="evidence" value="ECO:0007669"/>
    <property type="project" value="UniProtKB-SubCell"/>
</dbReference>
<reference evidence="14" key="1">
    <citation type="submission" date="2025-08" db="UniProtKB">
        <authorList>
            <consortium name="RefSeq"/>
        </authorList>
    </citation>
    <scope>IDENTIFICATION</scope>
</reference>
<dbReference type="PANTHER" id="PTHR13247:SF0">
    <property type="entry name" value="MITOCHONDRIAL FISSION 1 PROTEIN"/>
    <property type="match status" value="1"/>
</dbReference>
<dbReference type="RefSeq" id="XP_003737997.1">
    <property type="nucleotide sequence ID" value="XM_003737949.1"/>
</dbReference>
<keyword evidence="7 12" id="KW-1133">Transmembrane helix</keyword>
<dbReference type="CDD" id="cd12212">
    <property type="entry name" value="Fis1"/>
    <property type="match status" value="1"/>
</dbReference>
<evidence type="ECO:0000256" key="7">
    <source>
        <dbReference type="ARBA" id="ARBA00022989"/>
    </source>
</evidence>
<dbReference type="GeneID" id="100897954"/>
<dbReference type="KEGG" id="goe:100897954"/>
<keyword evidence="10" id="KW-0576">Peroxisome</keyword>
<dbReference type="InterPro" id="IPR011990">
    <property type="entry name" value="TPR-like_helical_dom_sf"/>
</dbReference>
<evidence type="ECO:0000256" key="4">
    <source>
        <dbReference type="ARBA" id="ARBA00022692"/>
    </source>
</evidence>
<dbReference type="Gene3D" id="1.25.40.10">
    <property type="entry name" value="Tetratricopeptide repeat domain"/>
    <property type="match status" value="1"/>
</dbReference>
<dbReference type="InterPro" id="IPR016543">
    <property type="entry name" value="Fis1"/>
</dbReference>
<dbReference type="InterPro" id="IPR028058">
    <property type="entry name" value="Fis1_TPR_N"/>
</dbReference>
<organism evidence="13 14">
    <name type="scientific">Galendromus occidentalis</name>
    <name type="common">western predatory mite</name>
    <dbReference type="NCBI Taxonomy" id="34638"/>
    <lineage>
        <taxon>Eukaryota</taxon>
        <taxon>Metazoa</taxon>
        <taxon>Ecdysozoa</taxon>
        <taxon>Arthropoda</taxon>
        <taxon>Chelicerata</taxon>
        <taxon>Arachnida</taxon>
        <taxon>Acari</taxon>
        <taxon>Parasitiformes</taxon>
        <taxon>Mesostigmata</taxon>
        <taxon>Gamasina</taxon>
        <taxon>Phytoseioidea</taxon>
        <taxon>Phytoseiidae</taxon>
        <taxon>Typhlodrominae</taxon>
        <taxon>Galendromus</taxon>
    </lineage>
</organism>
<dbReference type="GO" id="GO:0000266">
    <property type="term" value="P:mitochondrial fission"/>
    <property type="evidence" value="ECO:0007669"/>
    <property type="project" value="UniProtKB-UniRule"/>
</dbReference>
<keyword evidence="9 11" id="KW-0472">Membrane</keyword>
<evidence type="ECO:0000256" key="12">
    <source>
        <dbReference type="SAM" id="Phobius"/>
    </source>
</evidence>
<keyword evidence="4 12" id="KW-0812">Transmembrane</keyword>
<keyword evidence="8 11" id="KW-0496">Mitochondrion</keyword>
<keyword evidence="5" id="KW-0053">Apoptosis</keyword>
<dbReference type="InterPro" id="IPR028061">
    <property type="entry name" value="Fis1_TPR_C"/>
</dbReference>
<evidence type="ECO:0000256" key="9">
    <source>
        <dbReference type="ARBA" id="ARBA00023136"/>
    </source>
</evidence>
<name>A0AAJ6QKM7_9ACAR</name>
<evidence type="ECO:0000256" key="2">
    <source>
        <dbReference type="ARBA" id="ARBA00004572"/>
    </source>
</evidence>
<keyword evidence="6 11" id="KW-1000">Mitochondrion outer membrane</keyword>
<accession>A0AAJ6QKM7</accession>
<dbReference type="PANTHER" id="PTHR13247">
    <property type="entry name" value="TETRATRICOPEPTIDE REPEAT PROTEIN 11 TPR REPEAT PROTEIN 11"/>
    <property type="match status" value="1"/>
</dbReference>
<evidence type="ECO:0000256" key="3">
    <source>
        <dbReference type="ARBA" id="ARBA00008937"/>
    </source>
</evidence>
<dbReference type="GO" id="GO:0043653">
    <property type="term" value="P:mitochondrial fragmentation involved in apoptotic process"/>
    <property type="evidence" value="ECO:0007669"/>
    <property type="project" value="TreeGrafter"/>
</dbReference>
<dbReference type="FunFam" id="1.25.40.10:FF:000147">
    <property type="entry name" value="Mitochondrial fission 1 protein"/>
    <property type="match status" value="1"/>
</dbReference>
<evidence type="ECO:0000313" key="13">
    <source>
        <dbReference type="Proteomes" id="UP000694867"/>
    </source>
</evidence>
<dbReference type="AlphaFoldDB" id="A0AAJ6QKM7"/>
<comment type="function">
    <text evidence="11">Involved in the fragmentation of the mitochondrial network and its perinuclear clustering.</text>
</comment>
<evidence type="ECO:0000256" key="8">
    <source>
        <dbReference type="ARBA" id="ARBA00023128"/>
    </source>
</evidence>
<comment type="domain">
    <text evidence="11">The C-terminus is required for mitochondrial localization, while the N-terminus is necessary for mitochondrial fission.</text>
</comment>
<gene>
    <name evidence="14" type="primary">LOC100897954</name>
</gene>
<dbReference type="GO" id="GO:0000422">
    <property type="term" value="P:autophagy of mitochondrion"/>
    <property type="evidence" value="ECO:0007669"/>
    <property type="project" value="TreeGrafter"/>
</dbReference>
<evidence type="ECO:0000256" key="1">
    <source>
        <dbReference type="ARBA" id="ARBA00004549"/>
    </source>
</evidence>
<feature type="transmembrane region" description="Helical" evidence="12">
    <location>
        <begin position="123"/>
        <end position="144"/>
    </location>
</feature>